<proteinExistence type="predicted"/>
<dbReference type="PROSITE" id="PS50879">
    <property type="entry name" value="RNASE_H_1"/>
    <property type="match status" value="1"/>
</dbReference>
<evidence type="ECO:0000313" key="4">
    <source>
        <dbReference type="EMBL" id="CAH2087297.1"/>
    </source>
</evidence>
<keyword evidence="5" id="KW-1185">Reference proteome</keyword>
<dbReference type="GO" id="GO:0042575">
    <property type="term" value="C:DNA polymerase complex"/>
    <property type="evidence" value="ECO:0007669"/>
    <property type="project" value="UniProtKB-ARBA"/>
</dbReference>
<evidence type="ECO:0000259" key="2">
    <source>
        <dbReference type="PROSITE" id="PS50878"/>
    </source>
</evidence>
<sequence>MDNEPPDPGGGYPTTTVPVDLNGSNRKRRPDVDINPQAKKSSSSALETPSIQLTYVHPDYDKGKNKYSSNDVAPFVVHVCRHEAGANTGAVLRPIQFGHFLHKNNIKNVVMDGIKRVGRNRVSIEFKTAEHANAFLDHSALPAGGYIAAIPVFSVSRMGIIREVPVEWSMEELVENIEVPNGVGKVVRARRLSRKSYNENNNPIWIPTQSVVLTFSGQKLPPRVFCFFTSLPVETYILPTIQCNNCCRFGHVKAQCRSKPRCFKCSQMHEGETCSVQSLSCLFCSGAHAANDNSCPEHSRQKAIKLVMSQESISYLEASARFPQETWLRPGTSFRLPGYVCLRDDRSDGKAGSAILVSRKCTYSFIPTSPHSDSLNVVVVRVLNVSFVSVYIPVPSSSVLSEFESILSSLTPPIVVLGDFNCHHMSWGSYFSDSLSLLLLDLFDEYNLVVLNDGSPTRRVSPLQNPKSAVDLSLSSCNISAQFSWSIFSDSFGSDHFPILISFTHTPSPSMINYPSRQTFKLANAEWSQFANITDQQIRQIPPVSVDNVHELYSDFKNVLLNSAKKTVPIKKRNFYRISSPPWWDSECTIACRRRKEAERLYSASMSLENYLNYKHIAAQVKRLLAQKKKNRWLEFCESLSPSSHPSLVWRNIKKFRGSFAPNDSPMTNDISLWLDSFSQKLAPPSAPSLEECRVFLSPPLTPLSEFDRPFSLEEFQLVLNSLKDSSPGVDGIPYSFVVRSGPDTQRTCLNFLNSIFQSEIPPEEWGTQIIVPILKPGKPGNDPSSYRPIALSSTLAKILEHLIKNRLEWIVENSDILSKTQFGFRKGRSTVDSLSIFISDIRIAFSKKESLVGVFLDMSSAYDNVLLPVLRQKMLHLSLPVKIVNYVCNYLSTRSIIVNYQNSTLPPRKVWKGLPQGSVLSPLLYNIYTNDLDLSVSSFCNVLQYADDVSLYISGMDILECSNRLNSSIYYLNEWLNRHGLSISTEKSSVVVFSRKRSIPNVIIASDNRVFPVRDNVKFLGVYLDSRMTGSQHINHVLNKSEKNVNILRSLSGVWWGSHPYTQKLLYNSLVRSYFDYGSFLLEPCNKTCLKMLDRVQSKSLRIIIGAMKSSPINAMQVECVDPPLHIRRQYLADRFIFKTLQDSQHPLIRKLSLLSQLTSSSNYWCHKDIPCLLKSYLKFTSLPCPVAQFRLNPLYATPFSSVVFSPKIILDLPINKDSMVANSQFNSIMNRQFKDWLLIYTDASKLSELDCVGVAVWIPKVNVILNYRLPPISSVFTGEVLAILEALRFVESHRLDKSIIITDSKSALLAITSNQFRSKSRFPLILEIKHVLFNLNNNKIQVELAWIPSHCGIVGNENVDLYAKEATRSGGLSQFKVYCQDIIPLAKIRLTSVWNELWMQSSRTTGKHYADIQRQIPIKPWFFKYYKAPKYVCSTICRLRLGHSCNPVFLAKIRIRDSSLCECGLDEGSPEHIFFSCSQNVSSLYNFLPPVIPRPTDFKSVLSFVHTPFVDTLCAFIVENNIRL</sequence>
<accession>A0AAU9TM55</accession>
<dbReference type="InterPro" id="IPR036691">
    <property type="entry name" value="Endo/exonu/phosph_ase_sf"/>
</dbReference>
<dbReference type="PANTHER" id="PTHR36688">
    <property type="entry name" value="ENDO/EXONUCLEASE/PHOSPHATASE DOMAIN-CONTAINING PROTEIN"/>
    <property type="match status" value="1"/>
</dbReference>
<evidence type="ECO:0000313" key="5">
    <source>
        <dbReference type="Proteomes" id="UP001153954"/>
    </source>
</evidence>
<dbReference type="GO" id="GO:0004523">
    <property type="term" value="F:RNA-DNA hybrid ribonuclease activity"/>
    <property type="evidence" value="ECO:0007669"/>
    <property type="project" value="InterPro"/>
</dbReference>
<dbReference type="InterPro" id="IPR002156">
    <property type="entry name" value="RNaseH_domain"/>
</dbReference>
<dbReference type="InterPro" id="IPR052560">
    <property type="entry name" value="RdDP_mobile_element"/>
</dbReference>
<feature type="domain" description="RNase H type-1" evidence="3">
    <location>
        <begin position="1235"/>
        <end position="1370"/>
    </location>
</feature>
<evidence type="ECO:0000256" key="1">
    <source>
        <dbReference type="SAM" id="MobiDB-lite"/>
    </source>
</evidence>
<dbReference type="EMBL" id="CAKOGL010000006">
    <property type="protein sequence ID" value="CAH2087297.1"/>
    <property type="molecule type" value="Genomic_DNA"/>
</dbReference>
<dbReference type="Pfam" id="PF14529">
    <property type="entry name" value="Exo_endo_phos_2"/>
    <property type="match status" value="1"/>
</dbReference>
<dbReference type="CDD" id="cd09276">
    <property type="entry name" value="Rnase_HI_RT_non_LTR"/>
    <property type="match status" value="1"/>
</dbReference>
<comment type="caution">
    <text evidence="4">The sequence shown here is derived from an EMBL/GenBank/DDBJ whole genome shotgun (WGS) entry which is preliminary data.</text>
</comment>
<dbReference type="Gene3D" id="3.60.10.10">
    <property type="entry name" value="Endonuclease/exonuclease/phosphatase"/>
    <property type="match status" value="1"/>
</dbReference>
<dbReference type="InterPro" id="IPR012337">
    <property type="entry name" value="RNaseH-like_sf"/>
</dbReference>
<dbReference type="Pfam" id="PF00078">
    <property type="entry name" value="RVT_1"/>
    <property type="match status" value="1"/>
</dbReference>
<dbReference type="Gene3D" id="3.30.420.10">
    <property type="entry name" value="Ribonuclease H-like superfamily/Ribonuclease H"/>
    <property type="match status" value="1"/>
</dbReference>
<dbReference type="Proteomes" id="UP001153954">
    <property type="component" value="Unassembled WGS sequence"/>
</dbReference>
<dbReference type="GO" id="GO:0071897">
    <property type="term" value="P:DNA biosynthetic process"/>
    <property type="evidence" value="ECO:0007669"/>
    <property type="project" value="UniProtKB-ARBA"/>
</dbReference>
<name>A0AAU9TM55_EUPED</name>
<evidence type="ECO:0000259" key="3">
    <source>
        <dbReference type="PROSITE" id="PS50879"/>
    </source>
</evidence>
<organism evidence="4 5">
    <name type="scientific">Euphydryas editha</name>
    <name type="common">Edith's checkerspot</name>
    <dbReference type="NCBI Taxonomy" id="104508"/>
    <lineage>
        <taxon>Eukaryota</taxon>
        <taxon>Metazoa</taxon>
        <taxon>Ecdysozoa</taxon>
        <taxon>Arthropoda</taxon>
        <taxon>Hexapoda</taxon>
        <taxon>Insecta</taxon>
        <taxon>Pterygota</taxon>
        <taxon>Neoptera</taxon>
        <taxon>Endopterygota</taxon>
        <taxon>Lepidoptera</taxon>
        <taxon>Glossata</taxon>
        <taxon>Ditrysia</taxon>
        <taxon>Papilionoidea</taxon>
        <taxon>Nymphalidae</taxon>
        <taxon>Nymphalinae</taxon>
        <taxon>Euphydryas</taxon>
    </lineage>
</organism>
<feature type="domain" description="Reverse transcriptase" evidence="2">
    <location>
        <begin position="755"/>
        <end position="1025"/>
    </location>
</feature>
<dbReference type="SUPFAM" id="SSF56672">
    <property type="entry name" value="DNA/RNA polymerases"/>
    <property type="match status" value="1"/>
</dbReference>
<dbReference type="PANTHER" id="PTHR36688:SF2">
    <property type="entry name" value="ENDONUCLEASE_EXONUCLEASE_PHOSPHATASE DOMAIN-CONTAINING PROTEIN"/>
    <property type="match status" value="1"/>
</dbReference>
<dbReference type="PROSITE" id="PS50878">
    <property type="entry name" value="RT_POL"/>
    <property type="match status" value="1"/>
</dbReference>
<feature type="region of interest" description="Disordered" evidence="1">
    <location>
        <begin position="1"/>
        <end position="46"/>
    </location>
</feature>
<dbReference type="SUPFAM" id="SSF56219">
    <property type="entry name" value="DNase I-like"/>
    <property type="match status" value="1"/>
</dbReference>
<dbReference type="CDD" id="cd01650">
    <property type="entry name" value="RT_nLTR_like"/>
    <property type="match status" value="1"/>
</dbReference>
<evidence type="ECO:0008006" key="6">
    <source>
        <dbReference type="Google" id="ProtNLM"/>
    </source>
</evidence>
<reference evidence="4" key="1">
    <citation type="submission" date="2022-03" db="EMBL/GenBank/DDBJ databases">
        <authorList>
            <person name="Tunstrom K."/>
        </authorList>
    </citation>
    <scope>NUCLEOTIDE SEQUENCE</scope>
</reference>
<dbReference type="InterPro" id="IPR043502">
    <property type="entry name" value="DNA/RNA_pol_sf"/>
</dbReference>
<dbReference type="InterPro" id="IPR000477">
    <property type="entry name" value="RT_dom"/>
</dbReference>
<dbReference type="SUPFAM" id="SSF53098">
    <property type="entry name" value="Ribonuclease H-like"/>
    <property type="match status" value="1"/>
</dbReference>
<dbReference type="Pfam" id="PF00075">
    <property type="entry name" value="RNase_H"/>
    <property type="match status" value="1"/>
</dbReference>
<dbReference type="InterPro" id="IPR005135">
    <property type="entry name" value="Endo/exonuclease/phosphatase"/>
</dbReference>
<protein>
    <recommendedName>
        <fullName evidence="6">Reverse transcriptase</fullName>
    </recommendedName>
</protein>
<gene>
    <name evidence="4" type="ORF">EEDITHA_LOCUS3576</name>
</gene>
<dbReference type="GO" id="GO:0003676">
    <property type="term" value="F:nucleic acid binding"/>
    <property type="evidence" value="ECO:0007669"/>
    <property type="project" value="InterPro"/>
</dbReference>
<dbReference type="InterPro" id="IPR036397">
    <property type="entry name" value="RNaseH_sf"/>
</dbReference>